<dbReference type="Pfam" id="PF02769">
    <property type="entry name" value="AIRS_C"/>
    <property type="match status" value="1"/>
</dbReference>
<sequence>MKERELIDIIARLAGDQRPGLLRGIGDDCAVIEGQPGRVQLVTMDTLVESVHFDSNWHPPEKLGRKSVAVNVSDVAAMGGTPSFVLLSLGLPAGFDDQWVDRFLQGFTGSCREYGCLLIGGDTVRSPERIVITVTVIGEAAADQVVYRRSARPGDTIWVSGSLGRAAAGLELCRAGASQQNDPLLESLVEAHLNPRARTAAGRLLAASGLVHAMIDLSDGLATDLAHLCEESRTGALITAEDLPATPALYQASRLLQLDPVRLMVSGGEDYELLFTAAPADTEGLLGLAAGVDFSPVGVITARSGVWLKRAGSGQDAVEEVRIDFKGFDHFPDPARR</sequence>
<evidence type="ECO:0000259" key="2">
    <source>
        <dbReference type="Pfam" id="PF02769"/>
    </source>
</evidence>
<dbReference type="AlphaFoldDB" id="A0A3B0UTH4"/>
<feature type="domain" description="PurM-like N-terminal" evidence="1">
    <location>
        <begin position="26"/>
        <end position="139"/>
    </location>
</feature>
<proteinExistence type="inferred from homology"/>
<dbReference type="InterPro" id="IPR006283">
    <property type="entry name" value="ThiL-like"/>
</dbReference>
<dbReference type="InterPro" id="IPR010918">
    <property type="entry name" value="PurM-like_C_dom"/>
</dbReference>
<dbReference type="PANTHER" id="PTHR30270">
    <property type="entry name" value="THIAMINE-MONOPHOSPHATE KINASE"/>
    <property type="match status" value="1"/>
</dbReference>
<dbReference type="EMBL" id="UOEY01000006">
    <property type="protein sequence ID" value="VAW34401.1"/>
    <property type="molecule type" value="Genomic_DNA"/>
</dbReference>
<dbReference type="SUPFAM" id="SSF56042">
    <property type="entry name" value="PurM C-terminal domain-like"/>
    <property type="match status" value="1"/>
</dbReference>
<dbReference type="GO" id="GO:0009030">
    <property type="term" value="F:thiamine-phosphate kinase activity"/>
    <property type="evidence" value="ECO:0007669"/>
    <property type="project" value="UniProtKB-EC"/>
</dbReference>
<keyword evidence="3" id="KW-0808">Transferase</keyword>
<accession>A0A3B0UTH4</accession>
<dbReference type="InterPro" id="IPR036676">
    <property type="entry name" value="PurM-like_C_sf"/>
</dbReference>
<dbReference type="GO" id="GO:0009228">
    <property type="term" value="P:thiamine biosynthetic process"/>
    <property type="evidence" value="ECO:0007669"/>
    <property type="project" value="InterPro"/>
</dbReference>
<dbReference type="SUPFAM" id="SSF55326">
    <property type="entry name" value="PurM N-terminal domain-like"/>
    <property type="match status" value="1"/>
</dbReference>
<dbReference type="HAMAP" id="MF_02128">
    <property type="entry name" value="TMP_kinase"/>
    <property type="match status" value="1"/>
</dbReference>
<dbReference type="EC" id="2.7.4.16" evidence="3"/>
<dbReference type="NCBIfam" id="TIGR01379">
    <property type="entry name" value="thiL"/>
    <property type="match status" value="1"/>
</dbReference>
<dbReference type="PIRSF" id="PIRSF005303">
    <property type="entry name" value="Thiam_monoph_kin"/>
    <property type="match status" value="1"/>
</dbReference>
<reference evidence="3" key="1">
    <citation type="submission" date="2018-06" db="EMBL/GenBank/DDBJ databases">
        <authorList>
            <person name="Zhirakovskaya E."/>
        </authorList>
    </citation>
    <scope>NUCLEOTIDE SEQUENCE</scope>
</reference>
<dbReference type="Gene3D" id="3.30.1330.10">
    <property type="entry name" value="PurM-like, N-terminal domain"/>
    <property type="match status" value="1"/>
</dbReference>
<feature type="domain" description="PurM-like C-terminal" evidence="2">
    <location>
        <begin position="152"/>
        <end position="305"/>
    </location>
</feature>
<gene>
    <name evidence="3" type="ORF">MNBD_DELTA04-1247</name>
</gene>
<dbReference type="InterPro" id="IPR036921">
    <property type="entry name" value="PurM-like_N_sf"/>
</dbReference>
<evidence type="ECO:0000313" key="3">
    <source>
        <dbReference type="EMBL" id="VAW34401.1"/>
    </source>
</evidence>
<dbReference type="CDD" id="cd02194">
    <property type="entry name" value="ThiL"/>
    <property type="match status" value="1"/>
</dbReference>
<organism evidence="3">
    <name type="scientific">hydrothermal vent metagenome</name>
    <dbReference type="NCBI Taxonomy" id="652676"/>
    <lineage>
        <taxon>unclassified sequences</taxon>
        <taxon>metagenomes</taxon>
        <taxon>ecological metagenomes</taxon>
    </lineage>
</organism>
<dbReference type="PANTHER" id="PTHR30270:SF0">
    <property type="entry name" value="THIAMINE-MONOPHOSPHATE KINASE"/>
    <property type="match status" value="1"/>
</dbReference>
<name>A0A3B0UTH4_9ZZZZ</name>
<evidence type="ECO:0000259" key="1">
    <source>
        <dbReference type="Pfam" id="PF00586"/>
    </source>
</evidence>
<dbReference type="InterPro" id="IPR016188">
    <property type="entry name" value="PurM-like_N"/>
</dbReference>
<keyword evidence="3" id="KW-0418">Kinase</keyword>
<protein>
    <submittedName>
        <fullName evidence="3">Thiamine-monophosphate kinase</fullName>
        <ecNumber evidence="3">2.7.4.16</ecNumber>
    </submittedName>
</protein>
<dbReference type="Pfam" id="PF00586">
    <property type="entry name" value="AIRS"/>
    <property type="match status" value="1"/>
</dbReference>
<dbReference type="Gene3D" id="3.90.650.10">
    <property type="entry name" value="PurM-like C-terminal domain"/>
    <property type="match status" value="1"/>
</dbReference>